<keyword evidence="11" id="KW-1185">Reference proteome</keyword>
<comment type="similarity">
    <text evidence="1">Belongs to the class I-like SAM-binding methyltransferase superfamily. RNA methyltransferase RlmE family.</text>
</comment>
<dbReference type="EMBL" id="DS995701">
    <property type="protein sequence ID" value="EEQ28490.1"/>
    <property type="molecule type" value="Genomic_DNA"/>
</dbReference>
<name>C5FFA6_ARTOC</name>
<feature type="domain" description="Ribosomal RNA methyltransferase FtsJ" evidence="9">
    <location>
        <begin position="49"/>
        <end position="283"/>
    </location>
</feature>
<evidence type="ECO:0000256" key="8">
    <source>
        <dbReference type="SAM" id="MobiDB-lite"/>
    </source>
</evidence>
<accession>C5FFA6</accession>
<dbReference type="SUPFAM" id="SSF53335">
    <property type="entry name" value="S-adenosyl-L-methionine-dependent methyltransferases"/>
    <property type="match status" value="1"/>
</dbReference>
<evidence type="ECO:0000259" key="9">
    <source>
        <dbReference type="Pfam" id="PF01728"/>
    </source>
</evidence>
<dbReference type="OMA" id="WSQVAVN"/>
<dbReference type="PIRSF" id="PIRSF005461">
    <property type="entry name" value="23S_rRNA_mtase"/>
    <property type="match status" value="1"/>
</dbReference>
<evidence type="ECO:0000313" key="10">
    <source>
        <dbReference type="EMBL" id="EEQ28490.1"/>
    </source>
</evidence>
<evidence type="ECO:0000256" key="2">
    <source>
        <dbReference type="ARBA" id="ARBA00022552"/>
    </source>
</evidence>
<dbReference type="eggNOG" id="KOG4589">
    <property type="taxonomic scope" value="Eukaryota"/>
</dbReference>
<keyword evidence="3 10" id="KW-0489">Methyltransferase</keyword>
<keyword evidence="5 7" id="KW-0949">S-adenosyl-L-methionine</keyword>
<dbReference type="PANTHER" id="PTHR10920">
    <property type="entry name" value="RIBOSOMAL RNA METHYLTRANSFERASE"/>
    <property type="match status" value="1"/>
</dbReference>
<feature type="region of interest" description="Disordered" evidence="8">
    <location>
        <begin position="172"/>
        <end position="191"/>
    </location>
</feature>
<dbReference type="Gene3D" id="3.40.50.150">
    <property type="entry name" value="Vaccinia Virus protein VP39"/>
    <property type="match status" value="1"/>
</dbReference>
<keyword evidence="2" id="KW-0698">rRNA processing</keyword>
<evidence type="ECO:0000256" key="6">
    <source>
        <dbReference type="ARBA" id="ARBA00041184"/>
    </source>
</evidence>
<sequence>MLKPTVQSWALPSCSSLSKLFFRSISSKQWQARQGKDTYTKEAGMQGLKSRAAFKLLQINDRYRLFKSGQTVVDLGYAPGSWSQVAFNLTKPRGRVVGVDIIPAQPPRGVSTIQGNFLSPRVQEYVKDFVRDPHRGRPRSQLSTFTDQEETAPNPDPENDEGYIDLERSSSAHINKEERGEESNQPLRNARVGSVDVVLSDMLMNTSGTKSRDHLGSMELCKAALDFASVVLKQGGHFVCKYYQGSGEKEFENELKRLFYRVYREKPDSSRSESKEAYFIGIRRRIEKDKED</sequence>
<evidence type="ECO:0000256" key="5">
    <source>
        <dbReference type="ARBA" id="ARBA00022691"/>
    </source>
</evidence>
<dbReference type="GO" id="GO:0008650">
    <property type="term" value="F:rRNA (uridine-2'-O-)-methyltransferase activity"/>
    <property type="evidence" value="ECO:0007669"/>
    <property type="project" value="EnsemblFungi"/>
</dbReference>
<organism evidence="10 11">
    <name type="scientific">Arthroderma otae (strain ATCC MYA-4605 / CBS 113480)</name>
    <name type="common">Microsporum canis</name>
    <dbReference type="NCBI Taxonomy" id="554155"/>
    <lineage>
        <taxon>Eukaryota</taxon>
        <taxon>Fungi</taxon>
        <taxon>Dikarya</taxon>
        <taxon>Ascomycota</taxon>
        <taxon>Pezizomycotina</taxon>
        <taxon>Eurotiomycetes</taxon>
        <taxon>Eurotiomycetidae</taxon>
        <taxon>Onygenales</taxon>
        <taxon>Arthrodermataceae</taxon>
        <taxon>Microsporum</taxon>
    </lineage>
</organism>
<keyword evidence="4 10" id="KW-0808">Transferase</keyword>
<evidence type="ECO:0000256" key="7">
    <source>
        <dbReference type="PIRSR" id="PIRSR005461-1"/>
    </source>
</evidence>
<dbReference type="OrthoDB" id="20105at2759"/>
<dbReference type="AlphaFoldDB" id="C5FFA6"/>
<evidence type="ECO:0000256" key="4">
    <source>
        <dbReference type="ARBA" id="ARBA00022679"/>
    </source>
</evidence>
<feature type="active site" description="Proton acceptor" evidence="7">
    <location>
        <position position="241"/>
    </location>
</feature>
<gene>
    <name evidence="10" type="ORF">MCYG_01378</name>
</gene>
<dbReference type="HOGENOM" id="CLU_009422_2_0_1"/>
<dbReference type="GO" id="GO:0005739">
    <property type="term" value="C:mitochondrion"/>
    <property type="evidence" value="ECO:0007669"/>
    <property type="project" value="EnsemblFungi"/>
</dbReference>
<protein>
    <recommendedName>
        <fullName evidence="6">rRNA methyltransferase 2, mitochondrial</fullName>
    </recommendedName>
</protein>
<dbReference type="InterPro" id="IPR029063">
    <property type="entry name" value="SAM-dependent_MTases_sf"/>
</dbReference>
<reference evidence="11" key="1">
    <citation type="journal article" date="2012" name="MBio">
        <title>Comparative genome analysis of Trichophyton rubrum and related dermatophytes reveals candidate genes involved in infection.</title>
        <authorList>
            <person name="Martinez D.A."/>
            <person name="Oliver B.G."/>
            <person name="Graeser Y."/>
            <person name="Goldberg J.M."/>
            <person name="Li W."/>
            <person name="Martinez-Rossi N.M."/>
            <person name="Monod M."/>
            <person name="Shelest E."/>
            <person name="Barton R.C."/>
            <person name="Birch E."/>
            <person name="Brakhage A.A."/>
            <person name="Chen Z."/>
            <person name="Gurr S.J."/>
            <person name="Heiman D."/>
            <person name="Heitman J."/>
            <person name="Kosti I."/>
            <person name="Rossi A."/>
            <person name="Saif S."/>
            <person name="Samalova M."/>
            <person name="Saunders C.W."/>
            <person name="Shea T."/>
            <person name="Summerbell R.C."/>
            <person name="Xu J."/>
            <person name="Young S."/>
            <person name="Zeng Q."/>
            <person name="Birren B.W."/>
            <person name="Cuomo C.A."/>
            <person name="White T.C."/>
        </authorList>
    </citation>
    <scope>NUCLEOTIDE SEQUENCE [LARGE SCALE GENOMIC DNA]</scope>
    <source>
        <strain evidence="11">ATCC MYA-4605 / CBS 113480</strain>
    </source>
</reference>
<dbReference type="HAMAP" id="MF_01547">
    <property type="entry name" value="RNA_methyltr_E"/>
    <property type="match status" value="1"/>
</dbReference>
<dbReference type="STRING" id="554155.C5FFA6"/>
<feature type="region of interest" description="Disordered" evidence="8">
    <location>
        <begin position="130"/>
        <end position="163"/>
    </location>
</feature>
<dbReference type="PANTHER" id="PTHR10920:SF18">
    <property type="entry name" value="RRNA METHYLTRANSFERASE 2, MITOCHONDRIAL"/>
    <property type="match status" value="1"/>
</dbReference>
<dbReference type="GeneID" id="9228895"/>
<evidence type="ECO:0000256" key="3">
    <source>
        <dbReference type="ARBA" id="ARBA00022603"/>
    </source>
</evidence>
<dbReference type="VEuPathDB" id="FungiDB:MCYG_01378"/>
<dbReference type="InterPro" id="IPR002877">
    <property type="entry name" value="RNA_MeTrfase_FtsJ_dom"/>
</dbReference>
<evidence type="ECO:0000313" key="11">
    <source>
        <dbReference type="Proteomes" id="UP000002035"/>
    </source>
</evidence>
<evidence type="ECO:0000256" key="1">
    <source>
        <dbReference type="ARBA" id="ARBA00009258"/>
    </source>
</evidence>
<dbReference type="RefSeq" id="XP_002851274.1">
    <property type="nucleotide sequence ID" value="XM_002851228.1"/>
</dbReference>
<dbReference type="InterPro" id="IPR050082">
    <property type="entry name" value="RNA_methyltr_RlmE"/>
</dbReference>
<dbReference type="Proteomes" id="UP000002035">
    <property type="component" value="Unassembled WGS sequence"/>
</dbReference>
<proteinExistence type="inferred from homology"/>
<feature type="compositionally biased region" description="Basic and acidic residues" evidence="8">
    <location>
        <begin position="172"/>
        <end position="182"/>
    </location>
</feature>
<dbReference type="Pfam" id="PF01728">
    <property type="entry name" value="FtsJ"/>
    <property type="match status" value="1"/>
</dbReference>
<dbReference type="InterPro" id="IPR015507">
    <property type="entry name" value="rRNA-MeTfrase_E"/>
</dbReference>